<dbReference type="InterPro" id="IPR018060">
    <property type="entry name" value="HTH_AraC"/>
</dbReference>
<dbReference type="GO" id="GO:0003700">
    <property type="term" value="F:DNA-binding transcription factor activity"/>
    <property type="evidence" value="ECO:0007669"/>
    <property type="project" value="InterPro"/>
</dbReference>
<comment type="caution">
    <text evidence="4">The sequence shown here is derived from an EMBL/GenBank/DDBJ whole genome shotgun (WGS) entry which is preliminary data.</text>
</comment>
<dbReference type="Proteomes" id="UP000823636">
    <property type="component" value="Unassembled WGS sequence"/>
</dbReference>
<dbReference type="AlphaFoldDB" id="A0A9D9E4W1"/>
<evidence type="ECO:0000256" key="2">
    <source>
        <dbReference type="ARBA" id="ARBA00023163"/>
    </source>
</evidence>
<dbReference type="InterPro" id="IPR009057">
    <property type="entry name" value="Homeodomain-like_sf"/>
</dbReference>
<evidence type="ECO:0000256" key="1">
    <source>
        <dbReference type="ARBA" id="ARBA00023015"/>
    </source>
</evidence>
<evidence type="ECO:0000259" key="3">
    <source>
        <dbReference type="PROSITE" id="PS01124"/>
    </source>
</evidence>
<dbReference type="EMBL" id="JADIMW010000081">
    <property type="protein sequence ID" value="MBO8438792.1"/>
    <property type="molecule type" value="Genomic_DNA"/>
</dbReference>
<reference evidence="4" key="1">
    <citation type="submission" date="2020-10" db="EMBL/GenBank/DDBJ databases">
        <authorList>
            <person name="Gilroy R."/>
        </authorList>
    </citation>
    <scope>NUCLEOTIDE SEQUENCE</scope>
    <source>
        <strain evidence="4">G3-4614</strain>
    </source>
</reference>
<protein>
    <submittedName>
        <fullName evidence="4">AraC family transcriptional regulator</fullName>
    </submittedName>
</protein>
<organism evidence="4 5">
    <name type="scientific">Candidatus Caccoplasma merdipullorum</name>
    <dbReference type="NCBI Taxonomy" id="2840718"/>
    <lineage>
        <taxon>Bacteria</taxon>
        <taxon>Pseudomonadati</taxon>
        <taxon>Bacteroidota</taxon>
        <taxon>Bacteroidia</taxon>
        <taxon>Bacteroidales</taxon>
        <taxon>Bacteroidaceae</taxon>
        <taxon>Bacteroidaceae incertae sedis</taxon>
        <taxon>Candidatus Caccoplasma</taxon>
    </lineage>
</organism>
<evidence type="ECO:0000313" key="4">
    <source>
        <dbReference type="EMBL" id="MBO8438792.1"/>
    </source>
</evidence>
<proteinExistence type="predicted"/>
<evidence type="ECO:0000313" key="5">
    <source>
        <dbReference type="Proteomes" id="UP000823636"/>
    </source>
</evidence>
<dbReference type="PROSITE" id="PS01124">
    <property type="entry name" value="HTH_ARAC_FAMILY_2"/>
    <property type="match status" value="1"/>
</dbReference>
<name>A0A9D9E4W1_9BACT</name>
<dbReference type="Gene3D" id="1.10.10.60">
    <property type="entry name" value="Homeodomain-like"/>
    <property type="match status" value="1"/>
</dbReference>
<dbReference type="SUPFAM" id="SSF46689">
    <property type="entry name" value="Homeodomain-like"/>
    <property type="match status" value="1"/>
</dbReference>
<feature type="non-terminal residue" evidence="4">
    <location>
        <position position="1"/>
    </location>
</feature>
<accession>A0A9D9E4W1</accession>
<reference evidence="4" key="2">
    <citation type="journal article" date="2021" name="PeerJ">
        <title>Extensive microbial diversity within the chicken gut microbiome revealed by metagenomics and culture.</title>
        <authorList>
            <person name="Gilroy R."/>
            <person name="Ravi A."/>
            <person name="Getino M."/>
            <person name="Pursley I."/>
            <person name="Horton D.L."/>
            <person name="Alikhan N.F."/>
            <person name="Baker D."/>
            <person name="Gharbi K."/>
            <person name="Hall N."/>
            <person name="Watson M."/>
            <person name="Adriaenssens E.M."/>
            <person name="Foster-Nyarko E."/>
            <person name="Jarju S."/>
            <person name="Secka A."/>
            <person name="Antonio M."/>
            <person name="Oren A."/>
            <person name="Chaudhuri R.R."/>
            <person name="La Ragione R."/>
            <person name="Hildebrand F."/>
            <person name="Pallen M.J."/>
        </authorList>
    </citation>
    <scope>NUCLEOTIDE SEQUENCE</scope>
    <source>
        <strain evidence="4">G3-4614</strain>
    </source>
</reference>
<dbReference type="Pfam" id="PF00165">
    <property type="entry name" value="HTH_AraC"/>
    <property type="match status" value="1"/>
</dbReference>
<sequence length="45" mass="5321">SNRTVSELADDFHFSDPSHLMRFFKQQTGKTFTQYTADFQKGIYE</sequence>
<dbReference type="GO" id="GO:0043565">
    <property type="term" value="F:sequence-specific DNA binding"/>
    <property type="evidence" value="ECO:0007669"/>
    <property type="project" value="InterPro"/>
</dbReference>
<feature type="domain" description="HTH araC/xylS-type" evidence="3">
    <location>
        <begin position="1"/>
        <end position="38"/>
    </location>
</feature>
<keyword evidence="1" id="KW-0805">Transcription regulation</keyword>
<keyword evidence="2" id="KW-0804">Transcription</keyword>
<gene>
    <name evidence="4" type="ORF">IAC54_07860</name>
</gene>